<feature type="transmembrane region" description="Helical" evidence="1">
    <location>
        <begin position="33"/>
        <end position="56"/>
    </location>
</feature>
<evidence type="ECO:0000313" key="2">
    <source>
        <dbReference type="EMBL" id="KAF7169807.1"/>
    </source>
</evidence>
<reference evidence="2" key="1">
    <citation type="submission" date="2020-06" db="EMBL/GenBank/DDBJ databases">
        <title>Draft genome sequences of strains closely related to Aspergillus parafelis and Aspergillus hiratsukae.</title>
        <authorList>
            <person name="Dos Santos R.A.C."/>
            <person name="Rivero-Menendez O."/>
            <person name="Steenwyk J.L."/>
            <person name="Mead M.E."/>
            <person name="Goldman G.H."/>
            <person name="Alastruey-Izquierdo A."/>
            <person name="Rokas A."/>
        </authorList>
    </citation>
    <scope>NUCLEOTIDE SEQUENCE</scope>
    <source>
        <strain evidence="2">CNM-CM5623</strain>
    </source>
</reference>
<keyword evidence="1" id="KW-0472">Membrane</keyword>
<feature type="transmembrane region" description="Helical" evidence="1">
    <location>
        <begin position="245"/>
        <end position="266"/>
    </location>
</feature>
<keyword evidence="1" id="KW-0812">Transmembrane</keyword>
<dbReference type="PANTHER" id="PTHR42024">
    <property type="entry name" value="AMINO ACID PERMEASE_ SLC12A DOMAIN-CONTAINING PROTEIN"/>
    <property type="match status" value="1"/>
</dbReference>
<sequence>MPANQQEAKCPSQRTNLDSHGELIGHIRQRRTVIAVTVAILFTTSGLVPVLLYFLLRYVARLKLWIGAASVLALVRRIWRLVRPDSTCRPPDTARYHLDYFQWNFLFGFIYIAVLLSVAVGIAYTLGGTSVRLVSLPLPLLTLQISSQLVLGSILVWLRSKYPFRVSSMAKGALVRPGVYTILEDVVAVDGGQGLHFRQLLDNRYGSNRALQDLLQWTGWAWGLSGLGVSVVLLALIGSLTNEEISFVLGWSVPWVWVAVLTLLTYHFIFKTAQTYDECAAIA</sequence>
<dbReference type="OrthoDB" id="4497630at2759"/>
<feature type="transmembrane region" description="Helical" evidence="1">
    <location>
        <begin position="219"/>
        <end position="239"/>
    </location>
</feature>
<accession>A0A8H6QD47</accession>
<organism evidence="2 3">
    <name type="scientific">Aspergillus felis</name>
    <dbReference type="NCBI Taxonomy" id="1287682"/>
    <lineage>
        <taxon>Eukaryota</taxon>
        <taxon>Fungi</taxon>
        <taxon>Dikarya</taxon>
        <taxon>Ascomycota</taxon>
        <taxon>Pezizomycotina</taxon>
        <taxon>Eurotiomycetes</taxon>
        <taxon>Eurotiomycetidae</taxon>
        <taxon>Eurotiales</taxon>
        <taxon>Aspergillaceae</taxon>
        <taxon>Aspergillus</taxon>
        <taxon>Aspergillus subgen. Fumigati</taxon>
    </lineage>
</organism>
<evidence type="ECO:0000313" key="3">
    <source>
        <dbReference type="Proteomes" id="UP000654922"/>
    </source>
</evidence>
<comment type="caution">
    <text evidence="2">The sequence shown here is derived from an EMBL/GenBank/DDBJ whole genome shotgun (WGS) entry which is preliminary data.</text>
</comment>
<feature type="transmembrane region" description="Helical" evidence="1">
    <location>
        <begin position="138"/>
        <end position="158"/>
    </location>
</feature>
<protein>
    <submittedName>
        <fullName evidence="2">Uncharacterized protein</fullName>
    </submittedName>
</protein>
<name>A0A8H6QD47_9EURO</name>
<evidence type="ECO:0000256" key="1">
    <source>
        <dbReference type="SAM" id="Phobius"/>
    </source>
</evidence>
<keyword evidence="1" id="KW-1133">Transmembrane helix</keyword>
<dbReference type="AlphaFoldDB" id="A0A8H6QD47"/>
<gene>
    <name evidence="2" type="ORF">CNMCM5623_002419</name>
</gene>
<dbReference type="EMBL" id="JACBAE010001232">
    <property type="protein sequence ID" value="KAF7169807.1"/>
    <property type="molecule type" value="Genomic_DNA"/>
</dbReference>
<dbReference type="PANTHER" id="PTHR42024:SF1">
    <property type="entry name" value="AMINO ACID PERMEASE_ SLC12A DOMAIN-CONTAINING PROTEIN"/>
    <property type="match status" value="1"/>
</dbReference>
<feature type="transmembrane region" description="Helical" evidence="1">
    <location>
        <begin position="100"/>
        <end position="126"/>
    </location>
</feature>
<proteinExistence type="predicted"/>
<dbReference type="Proteomes" id="UP000654922">
    <property type="component" value="Unassembled WGS sequence"/>
</dbReference>